<dbReference type="Gene3D" id="3.40.720.10">
    <property type="entry name" value="Alkaline Phosphatase, subunit A"/>
    <property type="match status" value="1"/>
</dbReference>
<name>A0A1T4XRI7_9BACT</name>
<gene>
    <name evidence="10" type="ORF">SAMN02745166_01850</name>
</gene>
<comment type="cofactor">
    <cofactor evidence="1">
        <name>Ca(2+)</name>
        <dbReference type="ChEBI" id="CHEBI:29108"/>
    </cofactor>
</comment>
<feature type="chain" id="PRO_5012459388" evidence="8">
    <location>
        <begin position="23"/>
        <end position="483"/>
    </location>
</feature>
<dbReference type="Gene3D" id="3.30.1120.10">
    <property type="match status" value="1"/>
</dbReference>
<dbReference type="PANTHER" id="PTHR42693">
    <property type="entry name" value="ARYLSULFATASE FAMILY MEMBER"/>
    <property type="match status" value="1"/>
</dbReference>
<evidence type="ECO:0000256" key="7">
    <source>
        <dbReference type="SAM" id="MobiDB-lite"/>
    </source>
</evidence>
<keyword evidence="4 8" id="KW-0732">Signal</keyword>
<dbReference type="SUPFAM" id="SSF53649">
    <property type="entry name" value="Alkaline phosphatase-like"/>
    <property type="match status" value="1"/>
</dbReference>
<evidence type="ECO:0000256" key="4">
    <source>
        <dbReference type="ARBA" id="ARBA00022729"/>
    </source>
</evidence>
<evidence type="ECO:0000256" key="6">
    <source>
        <dbReference type="ARBA" id="ARBA00022837"/>
    </source>
</evidence>
<keyword evidence="5" id="KW-0378">Hydrolase</keyword>
<dbReference type="InterPro" id="IPR000917">
    <property type="entry name" value="Sulfatase_N"/>
</dbReference>
<dbReference type="InterPro" id="IPR017850">
    <property type="entry name" value="Alkaline_phosphatase_core_sf"/>
</dbReference>
<accession>A0A1T4XRI7</accession>
<dbReference type="OrthoDB" id="246867at2"/>
<evidence type="ECO:0000313" key="10">
    <source>
        <dbReference type="EMBL" id="SKA92172.1"/>
    </source>
</evidence>
<dbReference type="InterPro" id="IPR050738">
    <property type="entry name" value="Sulfatase"/>
</dbReference>
<keyword evidence="6" id="KW-0106">Calcium</keyword>
<dbReference type="RefSeq" id="WP_078813037.1">
    <property type="nucleotide sequence ID" value="NZ_FUYE01000005.1"/>
</dbReference>
<reference evidence="11" key="1">
    <citation type="submission" date="2017-02" db="EMBL/GenBank/DDBJ databases">
        <authorList>
            <person name="Varghese N."/>
            <person name="Submissions S."/>
        </authorList>
    </citation>
    <scope>NUCLEOTIDE SEQUENCE [LARGE SCALE GENOMIC DNA]</scope>
    <source>
        <strain evidence="11">ATCC 700200</strain>
    </source>
</reference>
<feature type="region of interest" description="Disordered" evidence="7">
    <location>
        <begin position="156"/>
        <end position="181"/>
    </location>
</feature>
<evidence type="ECO:0000259" key="9">
    <source>
        <dbReference type="Pfam" id="PF00884"/>
    </source>
</evidence>
<dbReference type="Proteomes" id="UP000190774">
    <property type="component" value="Unassembled WGS sequence"/>
</dbReference>
<sequence length="483" mass="52484">MKPFFLCALALYAALSSVSVSADETKPNILFILVDDFGARDLSGYGSTLYETPNMDKLAASGAKLTQAYVAYPRCVPSRYAIMTGKYPARVQGLKDSPHVEPGRDSTFGAAFQAAGYRTFYCGKWHLGDGESNPDKVGYETTVAAGAAGATRSHFAPYTKSSTEGGRGKEEKDPIVGLDDAPKGEYLTDRLTSETIKFIENNADQPFCAVLAHYAVHTPIEAKKHLTKRYQSKLDGMPKAAAEFEKESAGENSLVQNNATYAAMIESVDHGVGRLLNTLDRLGIADKTIVILASDHGGLSARGGKREVATSNRPLRAGKGHLYEGGLRIPLLVRWPGKTKAGTEIAVPVITTDLYPTLLDMAGLPLRPQEHLDGVSLTPLLQGGSAPARQTFYWHNPAPRPTSTGDLFSSAIRDGDLKLVEFPEEKRIELYDLKTDVEERTNLASERPEDTQRLLDKLHAWKKEVGASEVSKPKKSKAKAKSE</sequence>
<evidence type="ECO:0000256" key="3">
    <source>
        <dbReference type="ARBA" id="ARBA00022723"/>
    </source>
</evidence>
<dbReference type="CDD" id="cd16144">
    <property type="entry name" value="ARS_like"/>
    <property type="match status" value="1"/>
</dbReference>
<keyword evidence="11" id="KW-1185">Reference proteome</keyword>
<evidence type="ECO:0000313" key="11">
    <source>
        <dbReference type="Proteomes" id="UP000190774"/>
    </source>
</evidence>
<feature type="domain" description="Sulfatase N-terminal" evidence="9">
    <location>
        <begin position="27"/>
        <end position="363"/>
    </location>
</feature>
<protein>
    <submittedName>
        <fullName evidence="10">Arylsulfatase A</fullName>
    </submittedName>
</protein>
<organism evidence="10 11">
    <name type="scientific">Prosthecobacter debontii</name>
    <dbReference type="NCBI Taxonomy" id="48467"/>
    <lineage>
        <taxon>Bacteria</taxon>
        <taxon>Pseudomonadati</taxon>
        <taxon>Verrucomicrobiota</taxon>
        <taxon>Verrucomicrobiia</taxon>
        <taxon>Verrucomicrobiales</taxon>
        <taxon>Verrucomicrobiaceae</taxon>
        <taxon>Prosthecobacter</taxon>
    </lineage>
</organism>
<evidence type="ECO:0000256" key="1">
    <source>
        <dbReference type="ARBA" id="ARBA00001913"/>
    </source>
</evidence>
<comment type="similarity">
    <text evidence="2">Belongs to the sulfatase family.</text>
</comment>
<evidence type="ECO:0000256" key="5">
    <source>
        <dbReference type="ARBA" id="ARBA00022801"/>
    </source>
</evidence>
<feature type="signal peptide" evidence="8">
    <location>
        <begin position="1"/>
        <end position="22"/>
    </location>
</feature>
<dbReference type="AlphaFoldDB" id="A0A1T4XRI7"/>
<keyword evidence="3" id="KW-0479">Metal-binding</keyword>
<feature type="compositionally biased region" description="Basic and acidic residues" evidence="7">
    <location>
        <begin position="166"/>
        <end position="181"/>
    </location>
</feature>
<evidence type="ECO:0000256" key="8">
    <source>
        <dbReference type="SAM" id="SignalP"/>
    </source>
</evidence>
<evidence type="ECO:0000256" key="2">
    <source>
        <dbReference type="ARBA" id="ARBA00008779"/>
    </source>
</evidence>
<dbReference type="GO" id="GO:0046872">
    <property type="term" value="F:metal ion binding"/>
    <property type="evidence" value="ECO:0007669"/>
    <property type="project" value="UniProtKB-KW"/>
</dbReference>
<dbReference type="PANTHER" id="PTHR42693:SF42">
    <property type="entry name" value="ARYLSULFATASE G"/>
    <property type="match status" value="1"/>
</dbReference>
<dbReference type="Pfam" id="PF00884">
    <property type="entry name" value="Sulfatase"/>
    <property type="match status" value="1"/>
</dbReference>
<dbReference type="GO" id="GO:0004065">
    <property type="term" value="F:arylsulfatase activity"/>
    <property type="evidence" value="ECO:0007669"/>
    <property type="project" value="TreeGrafter"/>
</dbReference>
<dbReference type="EMBL" id="FUYE01000005">
    <property type="protein sequence ID" value="SKA92172.1"/>
    <property type="molecule type" value="Genomic_DNA"/>
</dbReference>
<proteinExistence type="inferred from homology"/>